<organism evidence="16 17">
    <name type="scientific">Sphingomonas aurantiaca</name>
    <dbReference type="NCBI Taxonomy" id="185949"/>
    <lineage>
        <taxon>Bacteria</taxon>
        <taxon>Pseudomonadati</taxon>
        <taxon>Pseudomonadota</taxon>
        <taxon>Alphaproteobacteria</taxon>
        <taxon>Sphingomonadales</taxon>
        <taxon>Sphingomonadaceae</taxon>
        <taxon>Sphingomonas</taxon>
    </lineage>
</organism>
<keyword evidence="17" id="KW-1185">Reference proteome</keyword>
<keyword evidence="11 14" id="KW-0472">Membrane</keyword>
<keyword evidence="8" id="KW-0249">Electron transport</keyword>
<dbReference type="GO" id="GO:0005886">
    <property type="term" value="C:plasma membrane"/>
    <property type="evidence" value="ECO:0007669"/>
    <property type="project" value="UniProtKB-SubCell"/>
</dbReference>
<evidence type="ECO:0000256" key="7">
    <source>
        <dbReference type="ARBA" id="ARBA00022723"/>
    </source>
</evidence>
<dbReference type="InterPro" id="IPR011577">
    <property type="entry name" value="Cyt_b561_bac/Ni-Hgenase"/>
</dbReference>
<feature type="domain" description="Cytochrome b561 bacterial/Ni-hydrogenase" evidence="15">
    <location>
        <begin position="21"/>
        <end position="246"/>
    </location>
</feature>
<dbReference type="EMBL" id="QAOG01000008">
    <property type="protein sequence ID" value="PTQ58462.1"/>
    <property type="molecule type" value="Genomic_DNA"/>
</dbReference>
<evidence type="ECO:0000313" key="17">
    <source>
        <dbReference type="Proteomes" id="UP000244189"/>
    </source>
</evidence>
<evidence type="ECO:0000256" key="2">
    <source>
        <dbReference type="ARBA" id="ARBA00004651"/>
    </source>
</evidence>
<feature type="compositionally biased region" description="Low complexity" evidence="13">
    <location>
        <begin position="149"/>
        <end position="169"/>
    </location>
</feature>
<evidence type="ECO:0000256" key="12">
    <source>
        <dbReference type="ARBA" id="ARBA00037975"/>
    </source>
</evidence>
<comment type="subcellular location">
    <subcellularLocation>
        <location evidence="2">Cell membrane</location>
        <topology evidence="2">Multi-pass membrane protein</topology>
    </subcellularLocation>
</comment>
<reference evidence="16 17" key="1">
    <citation type="submission" date="2018-04" db="EMBL/GenBank/DDBJ databases">
        <title>Genomic Encyclopedia of Type Strains, Phase III (KMG-III): the genomes of soil and plant-associated and newly described type strains.</title>
        <authorList>
            <person name="Whitman W."/>
        </authorList>
    </citation>
    <scope>NUCLEOTIDE SEQUENCE [LARGE SCALE GENOMIC DNA]</scope>
    <source>
        <strain evidence="16 17">MA101b</strain>
    </source>
</reference>
<accession>A0A2T5GGK2</accession>
<feature type="transmembrane region" description="Helical" evidence="14">
    <location>
        <begin position="106"/>
        <end position="129"/>
    </location>
</feature>
<dbReference type="RefSeq" id="WP_107959702.1">
    <property type="nucleotide sequence ID" value="NZ_QAOG01000008.1"/>
</dbReference>
<evidence type="ECO:0000256" key="6">
    <source>
        <dbReference type="ARBA" id="ARBA00022692"/>
    </source>
</evidence>
<gene>
    <name evidence="16" type="ORF">C8J26_3763</name>
</gene>
<evidence type="ECO:0000256" key="11">
    <source>
        <dbReference type="ARBA" id="ARBA00023136"/>
    </source>
</evidence>
<dbReference type="GO" id="GO:0046872">
    <property type="term" value="F:metal ion binding"/>
    <property type="evidence" value="ECO:0007669"/>
    <property type="project" value="UniProtKB-KW"/>
</dbReference>
<evidence type="ECO:0000256" key="4">
    <source>
        <dbReference type="ARBA" id="ARBA00022475"/>
    </source>
</evidence>
<evidence type="ECO:0000256" key="3">
    <source>
        <dbReference type="ARBA" id="ARBA00022448"/>
    </source>
</evidence>
<keyword evidence="3" id="KW-0813">Transport</keyword>
<dbReference type="GO" id="GO:0020037">
    <property type="term" value="F:heme binding"/>
    <property type="evidence" value="ECO:0007669"/>
    <property type="project" value="TreeGrafter"/>
</dbReference>
<evidence type="ECO:0000259" key="15">
    <source>
        <dbReference type="Pfam" id="PF01292"/>
    </source>
</evidence>
<comment type="cofactor">
    <cofactor evidence="1">
        <name>heme b</name>
        <dbReference type="ChEBI" id="CHEBI:60344"/>
    </cofactor>
</comment>
<dbReference type="PANTHER" id="PTHR30529">
    <property type="entry name" value="CYTOCHROME B561"/>
    <property type="match status" value="1"/>
</dbReference>
<dbReference type="GO" id="GO:0009055">
    <property type="term" value="F:electron transfer activity"/>
    <property type="evidence" value="ECO:0007669"/>
    <property type="project" value="InterPro"/>
</dbReference>
<dbReference type="InterPro" id="IPR052168">
    <property type="entry name" value="Cytochrome_b561_oxidase"/>
</dbReference>
<comment type="similarity">
    <text evidence="12">Belongs to the cytochrome b561 family.</text>
</comment>
<dbReference type="InterPro" id="IPR016174">
    <property type="entry name" value="Di-haem_cyt_TM"/>
</dbReference>
<keyword evidence="7" id="KW-0479">Metal-binding</keyword>
<keyword evidence="6 14" id="KW-0812">Transmembrane</keyword>
<keyword evidence="4" id="KW-1003">Cell membrane</keyword>
<sequence length="256" mass="27905">MATRSVEAGWLPGRPSTESVRYTRVAMWLHWAIAILIIWNLVSGLLVWDLAAGFFKAHKAFYGFGITSHLSSGLTVLALTIVRIGWRLLHEPPPYPDTMKPWERHAAHVAHFLLYTGMMLMPLTGWAILSAHPPAGSAGAKVARSPMGASPMAAPANGAPGAPPAGASKGPPPPPGIWWVIPLPAITPIANIGLEPGGVEPQHVLHEEFAEWHKIGGYLMILLLILHIGGALKHQFLDKEPELQRMGFRARRRNQE</sequence>
<feature type="transmembrane region" description="Helical" evidence="14">
    <location>
        <begin position="28"/>
        <end position="48"/>
    </location>
</feature>
<dbReference type="Pfam" id="PF01292">
    <property type="entry name" value="Ni_hydr_CYTB"/>
    <property type="match status" value="1"/>
</dbReference>
<keyword evidence="10" id="KW-0408">Iron</keyword>
<evidence type="ECO:0000256" key="10">
    <source>
        <dbReference type="ARBA" id="ARBA00023004"/>
    </source>
</evidence>
<comment type="caution">
    <text evidence="16">The sequence shown here is derived from an EMBL/GenBank/DDBJ whole genome shotgun (WGS) entry which is preliminary data.</text>
</comment>
<protein>
    <submittedName>
        <fullName evidence="16">Cytochrome b561</fullName>
    </submittedName>
</protein>
<dbReference type="SUPFAM" id="SSF81342">
    <property type="entry name" value="Transmembrane di-heme cytochromes"/>
    <property type="match status" value="2"/>
</dbReference>
<evidence type="ECO:0000256" key="14">
    <source>
        <dbReference type="SAM" id="Phobius"/>
    </source>
</evidence>
<keyword evidence="5" id="KW-0349">Heme</keyword>
<evidence type="ECO:0000256" key="8">
    <source>
        <dbReference type="ARBA" id="ARBA00022982"/>
    </source>
</evidence>
<evidence type="ECO:0000256" key="9">
    <source>
        <dbReference type="ARBA" id="ARBA00022989"/>
    </source>
</evidence>
<evidence type="ECO:0000256" key="5">
    <source>
        <dbReference type="ARBA" id="ARBA00022617"/>
    </source>
</evidence>
<proteinExistence type="inferred from homology"/>
<feature type="transmembrane region" description="Helical" evidence="14">
    <location>
        <begin position="215"/>
        <end position="232"/>
    </location>
</feature>
<feature type="region of interest" description="Disordered" evidence="13">
    <location>
        <begin position="149"/>
        <end position="170"/>
    </location>
</feature>
<dbReference type="Proteomes" id="UP000244189">
    <property type="component" value="Unassembled WGS sequence"/>
</dbReference>
<keyword evidence="9 14" id="KW-1133">Transmembrane helix</keyword>
<evidence type="ECO:0000256" key="13">
    <source>
        <dbReference type="SAM" id="MobiDB-lite"/>
    </source>
</evidence>
<dbReference type="AlphaFoldDB" id="A0A2T5GGK2"/>
<dbReference type="PANTHER" id="PTHR30529:SF1">
    <property type="entry name" value="CYTOCHROME B561 HOMOLOG 2"/>
    <property type="match status" value="1"/>
</dbReference>
<dbReference type="GO" id="GO:0022904">
    <property type="term" value="P:respiratory electron transport chain"/>
    <property type="evidence" value="ECO:0007669"/>
    <property type="project" value="InterPro"/>
</dbReference>
<feature type="transmembrane region" description="Helical" evidence="14">
    <location>
        <begin position="60"/>
        <end position="86"/>
    </location>
</feature>
<name>A0A2T5GGK2_9SPHN</name>
<evidence type="ECO:0000313" key="16">
    <source>
        <dbReference type="EMBL" id="PTQ58462.1"/>
    </source>
</evidence>
<evidence type="ECO:0000256" key="1">
    <source>
        <dbReference type="ARBA" id="ARBA00001970"/>
    </source>
</evidence>